<dbReference type="Proteomes" id="UP000562027">
    <property type="component" value="Unassembled WGS sequence"/>
</dbReference>
<accession>A0A840LG52</accession>
<evidence type="ECO:0000313" key="2">
    <source>
        <dbReference type="Proteomes" id="UP000562027"/>
    </source>
</evidence>
<keyword evidence="2" id="KW-1185">Reference proteome</keyword>
<dbReference type="RefSeq" id="WP_184302362.1">
    <property type="nucleotide sequence ID" value="NZ_JACHLP010000007.1"/>
</dbReference>
<evidence type="ECO:0000313" key="1">
    <source>
        <dbReference type="EMBL" id="MBB4845019.1"/>
    </source>
</evidence>
<dbReference type="AlphaFoldDB" id="A0A840LG52"/>
<reference evidence="1 2" key="1">
    <citation type="submission" date="2020-08" db="EMBL/GenBank/DDBJ databases">
        <title>Functional genomics of gut bacteria from endangered species of beetles.</title>
        <authorList>
            <person name="Carlos-Shanley C."/>
        </authorList>
    </citation>
    <scope>NUCLEOTIDE SEQUENCE [LARGE SCALE GENOMIC DNA]</scope>
    <source>
        <strain evidence="1 2">S00239</strain>
    </source>
</reference>
<gene>
    <name evidence="1" type="ORF">HNP55_003565</name>
</gene>
<sequence length="229" mass="25344">MERKPLTQATDARARLVKIIHVARRELQLEEGTYRELLVCAGGASSTSEMDIPALDAVLAHLKSKGFKVRATAKAGAKGRPDRRQDSSVSARKVRALWLFLADLGVVRDPSERALAAYCKRIAKVDDLHWARPDQMHDLIETLKKWAMRFLPAAIEALKVQAAAEHRRQPFDPELALGLQRAVQRALDGSFDANRAAWAALTEALNDAQEKAQALVQVLTQVQDLGDQP</sequence>
<proteinExistence type="predicted"/>
<organism evidence="1 2">
    <name type="scientific">Roseateles oligotrophus</name>
    <dbReference type="NCBI Taxonomy" id="1769250"/>
    <lineage>
        <taxon>Bacteria</taxon>
        <taxon>Pseudomonadati</taxon>
        <taxon>Pseudomonadota</taxon>
        <taxon>Betaproteobacteria</taxon>
        <taxon>Burkholderiales</taxon>
        <taxon>Sphaerotilaceae</taxon>
        <taxon>Roseateles</taxon>
    </lineage>
</organism>
<name>A0A840LG52_9BURK</name>
<dbReference type="InterPro" id="IPR009363">
    <property type="entry name" value="Phage_Mu_Gp16"/>
</dbReference>
<protein>
    <submittedName>
        <fullName evidence="1">Phage gp16-like protein</fullName>
    </submittedName>
</protein>
<dbReference type="Pfam" id="PF06252">
    <property type="entry name" value="GemA"/>
    <property type="match status" value="1"/>
</dbReference>
<dbReference type="EMBL" id="JACHLP010000007">
    <property type="protein sequence ID" value="MBB4845019.1"/>
    <property type="molecule type" value="Genomic_DNA"/>
</dbReference>
<comment type="caution">
    <text evidence="1">The sequence shown here is derived from an EMBL/GenBank/DDBJ whole genome shotgun (WGS) entry which is preliminary data.</text>
</comment>